<name>A0A812KVQ3_9DINO</name>
<dbReference type="Pfam" id="PF13229">
    <property type="entry name" value="Beta_helix"/>
    <property type="match status" value="1"/>
</dbReference>
<dbReference type="Gene3D" id="2.160.20.10">
    <property type="entry name" value="Single-stranded right-handed beta-helix, Pectin lyase-like"/>
    <property type="match status" value="2"/>
</dbReference>
<protein>
    <recommendedName>
        <fullName evidence="2">Right handed beta helix domain-containing protein</fullName>
    </recommendedName>
</protein>
<accession>A0A812KVQ3</accession>
<reference evidence="3" key="1">
    <citation type="submission" date="2021-02" db="EMBL/GenBank/DDBJ databases">
        <authorList>
            <person name="Dougan E. K."/>
            <person name="Rhodes N."/>
            <person name="Thang M."/>
            <person name="Chan C."/>
        </authorList>
    </citation>
    <scope>NUCLEOTIDE SEQUENCE</scope>
</reference>
<dbReference type="AlphaFoldDB" id="A0A812KVQ3"/>
<organism evidence="3 4">
    <name type="scientific">Symbiodinium necroappetens</name>
    <dbReference type="NCBI Taxonomy" id="1628268"/>
    <lineage>
        <taxon>Eukaryota</taxon>
        <taxon>Sar</taxon>
        <taxon>Alveolata</taxon>
        <taxon>Dinophyceae</taxon>
        <taxon>Suessiales</taxon>
        <taxon>Symbiodiniaceae</taxon>
        <taxon>Symbiodinium</taxon>
    </lineage>
</organism>
<feature type="domain" description="Right handed beta helix" evidence="2">
    <location>
        <begin position="458"/>
        <end position="582"/>
    </location>
</feature>
<keyword evidence="4" id="KW-1185">Reference proteome</keyword>
<dbReference type="EMBL" id="CAJNJA010007943">
    <property type="protein sequence ID" value="CAE7230924.1"/>
    <property type="molecule type" value="Genomic_DNA"/>
</dbReference>
<keyword evidence="1" id="KW-0732">Signal</keyword>
<dbReference type="InterPro" id="IPR039448">
    <property type="entry name" value="Beta_helix"/>
</dbReference>
<gene>
    <name evidence="3" type="ORF">SNEC2469_LOCUS3562</name>
</gene>
<dbReference type="InterPro" id="IPR012334">
    <property type="entry name" value="Pectin_lyas_fold"/>
</dbReference>
<dbReference type="SMART" id="SM00710">
    <property type="entry name" value="PbH1"/>
    <property type="match status" value="7"/>
</dbReference>
<evidence type="ECO:0000313" key="4">
    <source>
        <dbReference type="Proteomes" id="UP000601435"/>
    </source>
</evidence>
<dbReference type="InterPro" id="IPR011050">
    <property type="entry name" value="Pectin_lyase_fold/virulence"/>
</dbReference>
<dbReference type="Proteomes" id="UP000601435">
    <property type="component" value="Unassembled WGS sequence"/>
</dbReference>
<evidence type="ECO:0000313" key="3">
    <source>
        <dbReference type="EMBL" id="CAE7230924.1"/>
    </source>
</evidence>
<evidence type="ECO:0000259" key="2">
    <source>
        <dbReference type="Pfam" id="PF13229"/>
    </source>
</evidence>
<feature type="signal peptide" evidence="1">
    <location>
        <begin position="1"/>
        <end position="21"/>
    </location>
</feature>
<evidence type="ECO:0000256" key="1">
    <source>
        <dbReference type="SAM" id="SignalP"/>
    </source>
</evidence>
<feature type="chain" id="PRO_5033015684" description="Right handed beta helix domain-containing protein" evidence="1">
    <location>
        <begin position="22"/>
        <end position="621"/>
    </location>
</feature>
<proteinExistence type="predicted"/>
<dbReference type="InterPro" id="IPR006626">
    <property type="entry name" value="PbH1"/>
</dbReference>
<dbReference type="SUPFAM" id="SSF51126">
    <property type="entry name" value="Pectin lyase-like"/>
    <property type="match status" value="1"/>
</dbReference>
<sequence length="621" mass="63826">MRTTTGLVAVALLLIPGIAIGGDLNPPPGPVRPTMQPLSALEPRRCVNDLPGDEAAAVIITEPGNYFLRADIQALEGQTGIRIETAGTVNIDLEGCCVLPPWPPQTSVNAISFVPTDLTVQSTLILTSTGGNPGMIAGWGADGIYTEGVAACVCTHLVFNNNGGSGAMHVDATRVAHRNTSASGNMGDGVRVRERGSGLATGRRQHLFSGCSSSGNGGSGFSVDCPRGDFGVDFVNSHANENGGVGFGVVVNSQIPGHNGGDQGVCHFGHCFAVSNTGNGMDVDLPVSNQTAIAVESSACIGNGGDGFRARGAQAGGRHRGHVTILKLSDFKSNGGSGANSDNPLHSAGCSFAENGLYGSTVNGPDATELIARDVDSVFFRNGLGGTLVDHGRYSCTRSQYSDNGGSGISNLQGCVILDRCEITESTLCGVEVTDGTLNMTSCVLRRNDEAACKTRRGSCVMSDTVCEFNGMGAIFEDCTTVTMSRCVFNDNNGVGVQNRSLVGPTRFVICECVCSRNGTNGFDLRDVDGGTFDRCVASGNGGNGFEFGQKADRCHIAKCTSSSNGGVGFNIIGTGNLIVGNRATGGAVGGYNIGPGNVRGPILTAAGVLTNTNPDANIEY</sequence>
<comment type="caution">
    <text evidence="3">The sequence shown here is derived from an EMBL/GenBank/DDBJ whole genome shotgun (WGS) entry which is preliminary data.</text>
</comment>